<protein>
    <recommendedName>
        <fullName evidence="2">VRR-NUC domain-containing protein</fullName>
    </recommendedName>
</protein>
<dbReference type="AlphaFoldDB" id="X0S3S5"/>
<feature type="non-terminal residue" evidence="1">
    <location>
        <position position="1"/>
    </location>
</feature>
<evidence type="ECO:0000313" key="1">
    <source>
        <dbReference type="EMBL" id="GAF69896.1"/>
    </source>
</evidence>
<proteinExistence type="predicted"/>
<dbReference type="EMBL" id="BARS01009106">
    <property type="protein sequence ID" value="GAF69896.1"/>
    <property type="molecule type" value="Genomic_DNA"/>
</dbReference>
<comment type="caution">
    <text evidence="1">The sequence shown here is derived from an EMBL/GenBank/DDBJ whole genome shotgun (WGS) entry which is preliminary data.</text>
</comment>
<evidence type="ECO:0008006" key="2">
    <source>
        <dbReference type="Google" id="ProtNLM"/>
    </source>
</evidence>
<organism evidence="1">
    <name type="scientific">marine sediment metagenome</name>
    <dbReference type="NCBI Taxonomy" id="412755"/>
    <lineage>
        <taxon>unclassified sequences</taxon>
        <taxon>metagenomes</taxon>
        <taxon>ecological metagenomes</taxon>
    </lineage>
</organism>
<dbReference type="GO" id="GO:0003676">
    <property type="term" value="F:nucleic acid binding"/>
    <property type="evidence" value="ECO:0007669"/>
    <property type="project" value="InterPro"/>
</dbReference>
<accession>X0S3S5</accession>
<sequence>NKAGWPDLTICLPGGEVLFIELKSAKGVLHKEQKQIKQQMLFLHHNYYVIKSYKAFLRALIDHGTSL</sequence>
<dbReference type="InterPro" id="IPR011856">
    <property type="entry name" value="tRNA_endonuc-like_dom_sf"/>
</dbReference>
<reference evidence="1" key="1">
    <citation type="journal article" date="2014" name="Front. Microbiol.">
        <title>High frequency of phylogenetically diverse reductive dehalogenase-homologous genes in deep subseafloor sedimentary metagenomes.</title>
        <authorList>
            <person name="Kawai M."/>
            <person name="Futagami T."/>
            <person name="Toyoda A."/>
            <person name="Takaki Y."/>
            <person name="Nishi S."/>
            <person name="Hori S."/>
            <person name="Arai W."/>
            <person name="Tsubouchi T."/>
            <person name="Morono Y."/>
            <person name="Uchiyama I."/>
            <person name="Ito T."/>
            <person name="Fujiyama A."/>
            <person name="Inagaki F."/>
            <person name="Takami H."/>
        </authorList>
    </citation>
    <scope>NUCLEOTIDE SEQUENCE</scope>
    <source>
        <strain evidence="1">Expedition CK06-06</strain>
    </source>
</reference>
<name>X0S3S5_9ZZZZ</name>
<dbReference type="Gene3D" id="3.40.1350.10">
    <property type="match status" value="1"/>
</dbReference>
<gene>
    <name evidence="1" type="ORF">S01H1_17198</name>
</gene>